<comment type="function">
    <text evidence="11">Component of the ubiquinol-cytochrome c oxidoreductase, a multisubunit transmembrane complex that is part of the mitochondrial electron transport chain which drives oxidative phosphorylation. The complex plays an important role in the uptake of multiple carbon sources present in different host niches.</text>
</comment>
<dbReference type="OMA" id="NAIFEHH"/>
<evidence type="ECO:0000256" key="4">
    <source>
        <dbReference type="ARBA" id="ARBA00022660"/>
    </source>
</evidence>
<sequence length="61" mass="7016">MSVTASLYRILFKRSSTFTLTILAGAFVFETLVENGANAIFEHHNKGYFFKFPSKYMSEKK</sequence>
<evidence type="ECO:0000313" key="13">
    <source>
        <dbReference type="EnsemblMetazoa" id="PHUM392790-PA"/>
    </source>
</evidence>
<evidence type="ECO:0000256" key="2">
    <source>
        <dbReference type="ARBA" id="ARBA00007856"/>
    </source>
</evidence>
<dbReference type="SUPFAM" id="SSF81514">
    <property type="entry name" value="Subunit X (non-heme 7 kDa protein) of cytochrome bc1 complex (Ubiquinol-cytochrome c reductase)"/>
    <property type="match status" value="1"/>
</dbReference>
<protein>
    <recommendedName>
        <fullName evidence="11">Complex III subunit 9</fullName>
    </recommendedName>
</protein>
<evidence type="ECO:0000313" key="12">
    <source>
        <dbReference type="EMBL" id="EEB15867.1"/>
    </source>
</evidence>
<dbReference type="EnsemblMetazoa" id="PHUM392790-RA">
    <property type="protein sequence ID" value="PHUM392790-PA"/>
    <property type="gene ID" value="PHUM392790"/>
</dbReference>
<dbReference type="OrthoDB" id="44067at2759"/>
<dbReference type="InterPro" id="IPR008027">
    <property type="entry name" value="QCR9"/>
</dbReference>
<dbReference type="AlphaFoldDB" id="E0VR61"/>
<dbReference type="STRING" id="121224.E0VR61"/>
<dbReference type="EMBL" id="DS235451">
    <property type="protein sequence ID" value="EEB15867.1"/>
    <property type="molecule type" value="Genomic_DNA"/>
</dbReference>
<keyword evidence="4 11" id="KW-0679">Respiratory chain</keyword>
<dbReference type="GO" id="GO:0045275">
    <property type="term" value="C:respiratory chain complex III"/>
    <property type="evidence" value="ECO:0007669"/>
    <property type="project" value="UniProtKB-UniRule"/>
</dbReference>
<keyword evidence="3 11" id="KW-0813">Transport</keyword>
<dbReference type="VEuPathDB" id="VectorBase:PHUM392790"/>
<keyword evidence="6 11" id="KW-0999">Mitochondrion inner membrane</keyword>
<comment type="similarity">
    <text evidence="2 11">Belongs to the UQCR10/QCR9 family.</text>
</comment>
<evidence type="ECO:0000256" key="5">
    <source>
        <dbReference type="ARBA" id="ARBA00022692"/>
    </source>
</evidence>
<evidence type="ECO:0000256" key="11">
    <source>
        <dbReference type="RuleBase" id="RU368056"/>
    </source>
</evidence>
<keyword evidence="8" id="KW-1133">Transmembrane helix</keyword>
<evidence type="ECO:0000256" key="3">
    <source>
        <dbReference type="ARBA" id="ARBA00022448"/>
    </source>
</evidence>
<name>E0VR61_PEDHC</name>
<keyword evidence="9 11" id="KW-0496">Mitochondrion</keyword>
<proteinExistence type="inferred from homology"/>
<dbReference type="EMBL" id="AAZO01004596">
    <property type="status" value="NOT_ANNOTATED_CDS"/>
    <property type="molecule type" value="Genomic_DNA"/>
</dbReference>
<dbReference type="InterPro" id="IPR036656">
    <property type="entry name" value="QCR9_sf"/>
</dbReference>
<dbReference type="KEGG" id="phu:Phum_PHUM392790"/>
<keyword evidence="7 11" id="KW-0249">Electron transport</keyword>
<evidence type="ECO:0000256" key="8">
    <source>
        <dbReference type="ARBA" id="ARBA00022989"/>
    </source>
</evidence>
<gene>
    <name evidence="13" type="primary">8237667</name>
    <name evidence="12" type="ORF">Phum_PHUM392790</name>
</gene>
<accession>E0VR61</accession>
<evidence type="ECO:0000256" key="6">
    <source>
        <dbReference type="ARBA" id="ARBA00022792"/>
    </source>
</evidence>
<evidence type="ECO:0000256" key="9">
    <source>
        <dbReference type="ARBA" id="ARBA00023128"/>
    </source>
</evidence>
<dbReference type="GO" id="GO:0005743">
    <property type="term" value="C:mitochondrial inner membrane"/>
    <property type="evidence" value="ECO:0007669"/>
    <property type="project" value="UniProtKB-SubCell"/>
</dbReference>
<dbReference type="HOGENOM" id="CLU_171977_2_0_1"/>
<comment type="subunit">
    <text evidence="11">Component of the ubiquinol-cytochrome c oxidoreductase (cytochrome b-c1 complex, complex III, CIII), a multisubunit enzyme composed of 3 respiratory subunits cytochrome b, cytochrome c1 and Rieske protein, 2 core protein subunits, and additional low-molecular weight protein subunits.</text>
</comment>
<reference evidence="13" key="3">
    <citation type="submission" date="2020-05" db="UniProtKB">
        <authorList>
            <consortium name="EnsemblMetazoa"/>
        </authorList>
    </citation>
    <scope>IDENTIFICATION</scope>
    <source>
        <strain evidence="13">USDA</strain>
    </source>
</reference>
<keyword evidence="5" id="KW-0812">Transmembrane</keyword>
<dbReference type="Proteomes" id="UP000009046">
    <property type="component" value="Unassembled WGS sequence"/>
</dbReference>
<dbReference type="Pfam" id="PF05365">
    <property type="entry name" value="UCR_UQCRX_QCR9"/>
    <property type="match status" value="1"/>
</dbReference>
<organism>
    <name type="scientific">Pediculus humanus subsp. corporis</name>
    <name type="common">Body louse</name>
    <dbReference type="NCBI Taxonomy" id="121224"/>
    <lineage>
        <taxon>Eukaryota</taxon>
        <taxon>Metazoa</taxon>
        <taxon>Ecdysozoa</taxon>
        <taxon>Arthropoda</taxon>
        <taxon>Hexapoda</taxon>
        <taxon>Insecta</taxon>
        <taxon>Pterygota</taxon>
        <taxon>Neoptera</taxon>
        <taxon>Paraneoptera</taxon>
        <taxon>Psocodea</taxon>
        <taxon>Troctomorpha</taxon>
        <taxon>Phthiraptera</taxon>
        <taxon>Anoplura</taxon>
        <taxon>Pediculidae</taxon>
        <taxon>Pediculus</taxon>
    </lineage>
</organism>
<dbReference type="InParanoid" id="E0VR61"/>
<dbReference type="RefSeq" id="XP_002428605.1">
    <property type="nucleotide sequence ID" value="XM_002428560.1"/>
</dbReference>
<keyword evidence="10" id="KW-0472">Membrane</keyword>
<dbReference type="GeneID" id="8237667"/>
<reference evidence="12" key="2">
    <citation type="submission" date="2007-04" db="EMBL/GenBank/DDBJ databases">
        <title>The genome of the human body louse.</title>
        <authorList>
            <consortium name="The Human Body Louse Genome Consortium"/>
            <person name="Kirkness E."/>
            <person name="Walenz B."/>
            <person name="Hass B."/>
            <person name="Bruggner R."/>
            <person name="Strausberg R."/>
        </authorList>
    </citation>
    <scope>NUCLEOTIDE SEQUENCE</scope>
    <source>
        <strain evidence="12">USDA</strain>
    </source>
</reference>
<evidence type="ECO:0000256" key="1">
    <source>
        <dbReference type="ARBA" id="ARBA00004434"/>
    </source>
</evidence>
<comment type="subcellular location">
    <subcellularLocation>
        <location evidence="1 11">Mitochondrion inner membrane</location>
        <topology evidence="1 11">Single-pass membrane protein</topology>
    </subcellularLocation>
</comment>
<keyword evidence="14" id="KW-1185">Reference proteome</keyword>
<dbReference type="CTD" id="8237667"/>
<dbReference type="GO" id="GO:0006122">
    <property type="term" value="P:mitochondrial electron transport, ubiquinol to cytochrome c"/>
    <property type="evidence" value="ECO:0007669"/>
    <property type="project" value="UniProtKB-UniRule"/>
</dbReference>
<reference evidence="12" key="1">
    <citation type="submission" date="2007-04" db="EMBL/GenBank/DDBJ databases">
        <title>Annotation of Pediculus humanus corporis strain USDA.</title>
        <authorList>
            <person name="Kirkness E."/>
            <person name="Hannick L."/>
            <person name="Hass B."/>
            <person name="Bruggner R."/>
            <person name="Lawson D."/>
            <person name="Bidwell S."/>
            <person name="Joardar V."/>
            <person name="Caler E."/>
            <person name="Walenz B."/>
            <person name="Inman J."/>
            <person name="Schobel S."/>
            <person name="Galinsky K."/>
            <person name="Amedeo P."/>
            <person name="Strausberg R."/>
        </authorList>
    </citation>
    <scope>NUCLEOTIDE SEQUENCE</scope>
    <source>
        <strain evidence="12">USDA</strain>
    </source>
</reference>
<evidence type="ECO:0000313" key="14">
    <source>
        <dbReference type="Proteomes" id="UP000009046"/>
    </source>
</evidence>
<evidence type="ECO:0000256" key="10">
    <source>
        <dbReference type="ARBA" id="ARBA00023136"/>
    </source>
</evidence>
<dbReference type="PANTHER" id="PTHR12980:SF0">
    <property type="entry name" value="CYTOCHROME B-C1 COMPLEX SUBUNIT 9"/>
    <property type="match status" value="1"/>
</dbReference>
<evidence type="ECO:0000256" key="7">
    <source>
        <dbReference type="ARBA" id="ARBA00022982"/>
    </source>
</evidence>
<dbReference type="FunFam" id="1.20.5.260:FF:000001">
    <property type="entry name" value="Cytochrome b-c1 complex subunit 9"/>
    <property type="match status" value="1"/>
</dbReference>
<dbReference type="FunCoup" id="E0VR61">
    <property type="interactions" value="533"/>
</dbReference>
<dbReference type="PANTHER" id="PTHR12980">
    <property type="entry name" value="UBIQUINOL-CYTOCHROME C REDUCTASE COMPLEX, SUBUNIT X"/>
    <property type="match status" value="1"/>
</dbReference>
<dbReference type="Gene3D" id="1.20.5.260">
    <property type="entry name" value="Cytochrome b-c1 complex subunit 9"/>
    <property type="match status" value="1"/>
</dbReference>